<name>A0A923S580_9BURK</name>
<evidence type="ECO:0000313" key="2">
    <source>
        <dbReference type="Proteomes" id="UP000596827"/>
    </source>
</evidence>
<dbReference type="Gene3D" id="1.10.600.10">
    <property type="entry name" value="Farnesyl Diphosphate Synthase"/>
    <property type="match status" value="1"/>
</dbReference>
<dbReference type="EMBL" id="JACORU010000016">
    <property type="protein sequence ID" value="MBC5768290.1"/>
    <property type="molecule type" value="Genomic_DNA"/>
</dbReference>
<comment type="caution">
    <text evidence="1">The sequence shown here is derived from an EMBL/GenBank/DDBJ whole genome shotgun (WGS) entry which is preliminary data.</text>
</comment>
<proteinExistence type="predicted"/>
<dbReference type="Pfam" id="PF00494">
    <property type="entry name" value="SQS_PSY"/>
    <property type="match status" value="1"/>
</dbReference>
<dbReference type="PANTHER" id="PTHR31480">
    <property type="entry name" value="BIFUNCTIONAL LYCOPENE CYCLASE/PHYTOENE SYNTHASE"/>
    <property type="match status" value="1"/>
</dbReference>
<dbReference type="AlphaFoldDB" id="A0A923S580"/>
<gene>
    <name evidence="1" type="ORF">H8R02_27750</name>
</gene>
<reference evidence="1" key="1">
    <citation type="submission" date="2020-08" db="EMBL/GenBank/DDBJ databases">
        <title>Ramlibacter sp. GTP1 16S ribosomal RNA gene genome sequencing and assembly.</title>
        <authorList>
            <person name="Kang M."/>
        </authorList>
    </citation>
    <scope>NUCLEOTIDE SEQUENCE</scope>
    <source>
        <strain evidence="1">GTP1</strain>
    </source>
</reference>
<organism evidence="1 2">
    <name type="scientific">Ramlibacter albus</name>
    <dbReference type="NCBI Taxonomy" id="2079448"/>
    <lineage>
        <taxon>Bacteria</taxon>
        <taxon>Pseudomonadati</taxon>
        <taxon>Pseudomonadota</taxon>
        <taxon>Betaproteobacteria</taxon>
        <taxon>Burkholderiales</taxon>
        <taxon>Comamonadaceae</taxon>
        <taxon>Ramlibacter</taxon>
    </lineage>
</organism>
<dbReference type="GO" id="GO:0016765">
    <property type="term" value="F:transferase activity, transferring alkyl or aryl (other than methyl) groups"/>
    <property type="evidence" value="ECO:0007669"/>
    <property type="project" value="UniProtKB-ARBA"/>
</dbReference>
<dbReference type="SFLD" id="SFLDS00005">
    <property type="entry name" value="Isoprenoid_Synthase_Type_I"/>
    <property type="match status" value="1"/>
</dbReference>
<keyword evidence="2" id="KW-1185">Reference proteome</keyword>
<dbReference type="InterPro" id="IPR002060">
    <property type="entry name" value="Squ/phyt_synthse"/>
</dbReference>
<dbReference type="SUPFAM" id="SSF48576">
    <property type="entry name" value="Terpenoid synthases"/>
    <property type="match status" value="1"/>
</dbReference>
<evidence type="ECO:0000313" key="1">
    <source>
        <dbReference type="EMBL" id="MBC5768290.1"/>
    </source>
</evidence>
<dbReference type="InterPro" id="IPR008949">
    <property type="entry name" value="Isoprenoid_synthase_dom_sf"/>
</dbReference>
<protein>
    <submittedName>
        <fullName evidence="1">Squalene/phytoene synthase family protein</fullName>
    </submittedName>
</protein>
<dbReference type="SFLD" id="SFLDG01018">
    <property type="entry name" value="Squalene/Phytoene_Synthase_Lik"/>
    <property type="match status" value="1"/>
</dbReference>
<sequence length="306" mass="34045">MPLQPLLREVSRSFYLSIRLLPDELRGSVGLAYLLARATDTIADTAAALPDERRRLLTAVGDAIAAGWSTAEVDLQAFIASQGNDAERSLMERLDELLAALLQQDAADQADIRTVLGHIVRGQLLDIDRPTLPDAKALDEYTYLVAGSVGEFWTDICARHVPQFATLPMQDMRALGRSFGCGLQLVNILRDAGEDRRMGRCYLPGDEVAHWGVEAVWMQWQAKAAKAMFDGIIYAQAVNPPRIRAAVALPALIGRSTLNRLRRAGPRALHKRVKVPRAEVHWLLLRMALGRASIKTLRREWENRAR</sequence>
<dbReference type="Proteomes" id="UP000596827">
    <property type="component" value="Unassembled WGS sequence"/>
</dbReference>
<accession>A0A923S580</accession>
<dbReference type="RefSeq" id="WP_187084897.1">
    <property type="nucleotide sequence ID" value="NZ_JACORU010000016.1"/>
</dbReference>